<keyword evidence="3" id="KW-1185">Reference proteome</keyword>
<feature type="region of interest" description="Disordered" evidence="1">
    <location>
        <begin position="1"/>
        <end position="24"/>
    </location>
</feature>
<feature type="compositionally biased region" description="Basic and acidic residues" evidence="1">
    <location>
        <begin position="1"/>
        <end position="15"/>
    </location>
</feature>
<protein>
    <submittedName>
        <fullName evidence="2">Uncharacterized protein</fullName>
    </submittedName>
</protein>
<gene>
    <name evidence="2" type="ORF">ILYODFUR_029465</name>
</gene>
<evidence type="ECO:0000313" key="2">
    <source>
        <dbReference type="EMBL" id="MEQ2249458.1"/>
    </source>
</evidence>
<name>A0ABV0UZE7_9TELE</name>
<accession>A0ABV0UZE7</accession>
<organism evidence="2 3">
    <name type="scientific">Ilyodon furcidens</name>
    <name type="common">goldbreast splitfin</name>
    <dbReference type="NCBI Taxonomy" id="33524"/>
    <lineage>
        <taxon>Eukaryota</taxon>
        <taxon>Metazoa</taxon>
        <taxon>Chordata</taxon>
        <taxon>Craniata</taxon>
        <taxon>Vertebrata</taxon>
        <taxon>Euteleostomi</taxon>
        <taxon>Actinopterygii</taxon>
        <taxon>Neopterygii</taxon>
        <taxon>Teleostei</taxon>
        <taxon>Neoteleostei</taxon>
        <taxon>Acanthomorphata</taxon>
        <taxon>Ovalentaria</taxon>
        <taxon>Atherinomorphae</taxon>
        <taxon>Cyprinodontiformes</taxon>
        <taxon>Goodeidae</taxon>
        <taxon>Ilyodon</taxon>
    </lineage>
</organism>
<evidence type="ECO:0000256" key="1">
    <source>
        <dbReference type="SAM" id="MobiDB-lite"/>
    </source>
</evidence>
<reference evidence="2 3" key="1">
    <citation type="submission" date="2021-06" db="EMBL/GenBank/DDBJ databases">
        <authorList>
            <person name="Palmer J.M."/>
        </authorList>
    </citation>
    <scope>NUCLEOTIDE SEQUENCE [LARGE SCALE GENOMIC DNA]</scope>
    <source>
        <strain evidence="3">if_2019</strain>
        <tissue evidence="2">Muscle</tissue>
    </source>
</reference>
<feature type="region of interest" description="Disordered" evidence="1">
    <location>
        <begin position="109"/>
        <end position="139"/>
    </location>
</feature>
<proteinExistence type="predicted"/>
<sequence length="139" mass="14595">MEDRNAEEESSHSHGDVSMGRGRGVLQLAPGMQSTPISPGGFGSNLAGIKGTRLKSSNDLVSQPLRFSPGMSPVVPASSNALMTDGEVASSQLADLIRSIGSEMGESIKTSLMQKPVSEPSSVSPSDHRNDTSQSFLFF</sequence>
<feature type="compositionally biased region" description="Low complexity" evidence="1">
    <location>
        <begin position="116"/>
        <end position="125"/>
    </location>
</feature>
<evidence type="ECO:0000313" key="3">
    <source>
        <dbReference type="Proteomes" id="UP001482620"/>
    </source>
</evidence>
<comment type="caution">
    <text evidence="2">The sequence shown here is derived from an EMBL/GenBank/DDBJ whole genome shotgun (WGS) entry which is preliminary data.</text>
</comment>
<dbReference type="EMBL" id="JAHRIQ010085293">
    <property type="protein sequence ID" value="MEQ2249458.1"/>
    <property type="molecule type" value="Genomic_DNA"/>
</dbReference>
<dbReference type="Proteomes" id="UP001482620">
    <property type="component" value="Unassembled WGS sequence"/>
</dbReference>